<protein>
    <recommendedName>
        <fullName evidence="5">Ubiquitin-like protease family profile domain-containing protein</fullName>
    </recommendedName>
</protein>
<sequence>MAPALHLLASPSTTSLSADARRKLQHFIDSIDDTILDLDGAYHRLRAIEHSFSTETPSVDPSTLRSTFSPAHLRSILRILPDKPFSATLRTTVGKLQKASTIYKVDPKLLLFLIGNDYSRKRGEPFFKALLDLAKLNPSWIECHTLLLDTASVRRSLGNKAPCIQLSDIRKVISIQKPTSNTITISQHESVAASTPGPSRRRETPDTQDPKDEASSLASPRTHQDTQSVDSERGRTEELEEPRGHDASYKLSLTEEQYYEQSPLPSPAFEVRPATPSPSRHIGLVSETDTAADGAPFSSSPLKPLPPDHNEDDDDDDDDDLDPIVNFHLDQSEDVRDDDLDPISNCHSDLVSVSSDMEEEQRLPKRQRLEPPIPLISEADTRTLLLPGTWVRGEILNSALGSICQIKDPNICFVDSVEIARIAEQDYAPHAWVMSRVLGSKMVLLPLFTSNNHWSLGVVEHARCAAESIRLYDPLPTDESTRAAQKLTCAFVKHYLPKTPPYYRLAVPYLSNRQQNTDDYGIFVFAFSLFKTINDGLPHQLHGGLWRRILTACLGGAVTDWESLIPDRPHCQHPHQSPEEIRSPVLVPVVGNPFQNYGAQRKLMEEQLAGLSRQLEKEWDVISTWSSNIRPALHVLRMLHEAASGRLQELEDELDKAAV</sequence>
<feature type="compositionally biased region" description="Acidic residues" evidence="4">
    <location>
        <begin position="310"/>
        <end position="322"/>
    </location>
</feature>
<feature type="compositionally biased region" description="Polar residues" evidence="4">
    <location>
        <begin position="183"/>
        <end position="197"/>
    </location>
</feature>
<dbReference type="EMBL" id="JMSE01000198">
    <property type="protein sequence ID" value="KDN71370.1"/>
    <property type="molecule type" value="Genomic_DNA"/>
</dbReference>
<dbReference type="Gene3D" id="3.40.395.10">
    <property type="entry name" value="Adenoviral Proteinase, Chain A"/>
    <property type="match status" value="1"/>
</dbReference>
<evidence type="ECO:0000256" key="4">
    <source>
        <dbReference type="SAM" id="MobiDB-lite"/>
    </source>
</evidence>
<dbReference type="InterPro" id="IPR003653">
    <property type="entry name" value="Peptidase_C48_C"/>
</dbReference>
<evidence type="ECO:0000256" key="1">
    <source>
        <dbReference type="ARBA" id="ARBA00005234"/>
    </source>
</evidence>
<dbReference type="OrthoDB" id="4827764at2759"/>
<dbReference type="InterPro" id="IPR038765">
    <property type="entry name" value="Papain-like_cys_pep_sf"/>
</dbReference>
<keyword evidence="7" id="KW-1185">Reference proteome</keyword>
<dbReference type="SUPFAM" id="SSF54001">
    <property type="entry name" value="Cysteine proteinases"/>
    <property type="match status" value="1"/>
</dbReference>
<dbReference type="HOGENOM" id="CLU_416184_0_0_1"/>
<name>A0A066XZG6_COLSU</name>
<dbReference type="PROSITE" id="PS50600">
    <property type="entry name" value="ULP_PROTEASE"/>
    <property type="match status" value="1"/>
</dbReference>
<keyword evidence="2" id="KW-0645">Protease</keyword>
<feature type="region of interest" description="Disordered" evidence="4">
    <location>
        <begin position="183"/>
        <end position="324"/>
    </location>
</feature>
<reference evidence="7" key="1">
    <citation type="journal article" date="2014" name="Genome Announc.">
        <title>Draft genome sequence of Colletotrichum sublineola, a destructive pathogen of cultivated sorghum.</title>
        <authorList>
            <person name="Baroncelli R."/>
            <person name="Sanz-Martin J.M."/>
            <person name="Rech G.E."/>
            <person name="Sukno S.A."/>
            <person name="Thon M.R."/>
        </authorList>
    </citation>
    <scope>NUCLEOTIDE SEQUENCE [LARGE SCALE GENOMIC DNA]</scope>
    <source>
        <strain evidence="7">TX430BB</strain>
    </source>
</reference>
<evidence type="ECO:0000313" key="6">
    <source>
        <dbReference type="EMBL" id="KDN71370.1"/>
    </source>
</evidence>
<dbReference type="OMA" id="VEAVWIN"/>
<evidence type="ECO:0000259" key="5">
    <source>
        <dbReference type="PROSITE" id="PS50600"/>
    </source>
</evidence>
<comment type="caution">
    <text evidence="6">The sequence shown here is derived from an EMBL/GenBank/DDBJ whole genome shotgun (WGS) entry which is preliminary data.</text>
</comment>
<dbReference type="GO" id="GO:0006508">
    <property type="term" value="P:proteolysis"/>
    <property type="evidence" value="ECO:0007669"/>
    <property type="project" value="UniProtKB-KW"/>
</dbReference>
<feature type="compositionally biased region" description="Basic and acidic residues" evidence="4">
    <location>
        <begin position="200"/>
        <end position="214"/>
    </location>
</feature>
<feature type="domain" description="Ubiquitin-like protease family profile" evidence="5">
    <location>
        <begin position="374"/>
        <end position="531"/>
    </location>
</feature>
<proteinExistence type="inferred from homology"/>
<evidence type="ECO:0000313" key="7">
    <source>
        <dbReference type="Proteomes" id="UP000027238"/>
    </source>
</evidence>
<comment type="similarity">
    <text evidence="1">Belongs to the peptidase C48 family.</text>
</comment>
<dbReference type="GO" id="GO:0019783">
    <property type="term" value="F:ubiquitin-like protein peptidase activity"/>
    <property type="evidence" value="ECO:0007669"/>
    <property type="project" value="UniProtKB-ARBA"/>
</dbReference>
<feature type="compositionally biased region" description="Polar residues" evidence="4">
    <location>
        <begin position="216"/>
        <end position="229"/>
    </location>
</feature>
<dbReference type="GO" id="GO:0008234">
    <property type="term" value="F:cysteine-type peptidase activity"/>
    <property type="evidence" value="ECO:0007669"/>
    <property type="project" value="InterPro"/>
</dbReference>
<accession>A0A066XZG6</accession>
<organism evidence="6 7">
    <name type="scientific">Colletotrichum sublineola</name>
    <name type="common">Sorghum anthracnose fungus</name>
    <dbReference type="NCBI Taxonomy" id="1173701"/>
    <lineage>
        <taxon>Eukaryota</taxon>
        <taxon>Fungi</taxon>
        <taxon>Dikarya</taxon>
        <taxon>Ascomycota</taxon>
        <taxon>Pezizomycotina</taxon>
        <taxon>Sordariomycetes</taxon>
        <taxon>Hypocreomycetidae</taxon>
        <taxon>Glomerellales</taxon>
        <taxon>Glomerellaceae</taxon>
        <taxon>Colletotrichum</taxon>
        <taxon>Colletotrichum graminicola species complex</taxon>
    </lineage>
</organism>
<dbReference type="Proteomes" id="UP000027238">
    <property type="component" value="Unassembled WGS sequence"/>
</dbReference>
<evidence type="ECO:0000256" key="3">
    <source>
        <dbReference type="ARBA" id="ARBA00022801"/>
    </source>
</evidence>
<gene>
    <name evidence="6" type="ORF">CSUB01_12423</name>
</gene>
<dbReference type="eggNOG" id="ENOG502T5I3">
    <property type="taxonomic scope" value="Eukaryota"/>
</dbReference>
<evidence type="ECO:0000256" key="2">
    <source>
        <dbReference type="ARBA" id="ARBA00022670"/>
    </source>
</evidence>
<dbReference type="AlphaFoldDB" id="A0A066XZG6"/>
<keyword evidence="3" id="KW-0378">Hydrolase</keyword>
<feature type="compositionally biased region" description="Basic and acidic residues" evidence="4">
    <location>
        <begin position="230"/>
        <end position="248"/>
    </location>
</feature>